<gene>
    <name evidence="2" type="ORF">Pla163_27200</name>
</gene>
<dbReference type="GO" id="GO:0047632">
    <property type="term" value="F:agmatine deiminase activity"/>
    <property type="evidence" value="ECO:0007669"/>
    <property type="project" value="TreeGrafter"/>
</dbReference>
<dbReference type="EC" id="3.5.3.-" evidence="2"/>
<keyword evidence="3" id="KW-1185">Reference proteome</keyword>
<dbReference type="Pfam" id="PF04371">
    <property type="entry name" value="PAD_porph"/>
    <property type="match status" value="1"/>
</dbReference>
<evidence type="ECO:0000313" key="3">
    <source>
        <dbReference type="Proteomes" id="UP000319342"/>
    </source>
</evidence>
<evidence type="ECO:0000256" key="1">
    <source>
        <dbReference type="ARBA" id="ARBA00022801"/>
    </source>
</evidence>
<dbReference type="GO" id="GO:0004668">
    <property type="term" value="F:protein-arginine deiminase activity"/>
    <property type="evidence" value="ECO:0007669"/>
    <property type="project" value="InterPro"/>
</dbReference>
<dbReference type="PANTHER" id="PTHR31377">
    <property type="entry name" value="AGMATINE DEIMINASE-RELATED"/>
    <property type="match status" value="1"/>
</dbReference>
<name>A0A518D283_9BACT</name>
<keyword evidence="1 2" id="KW-0378">Hydrolase</keyword>
<dbReference type="PANTHER" id="PTHR31377:SF0">
    <property type="entry name" value="AGMATINE DEIMINASE-RELATED"/>
    <property type="match status" value="1"/>
</dbReference>
<dbReference type="EMBL" id="CP036290">
    <property type="protein sequence ID" value="QDU85588.1"/>
    <property type="molecule type" value="Genomic_DNA"/>
</dbReference>
<dbReference type="Gene3D" id="3.75.10.10">
    <property type="entry name" value="L-arginine/glycine Amidinotransferase, Chain A"/>
    <property type="match status" value="1"/>
</dbReference>
<protein>
    <submittedName>
        <fullName evidence="2">Peptidylarginine deiminase</fullName>
        <ecNumber evidence="2">3.5.3.-</ecNumber>
    </submittedName>
</protein>
<dbReference type="OrthoDB" id="9808013at2"/>
<dbReference type="InterPro" id="IPR007466">
    <property type="entry name" value="Peptidyl-Arg-deiminase_porph"/>
</dbReference>
<dbReference type="Proteomes" id="UP000319342">
    <property type="component" value="Chromosome"/>
</dbReference>
<sequence>MSSRPAGTLAPRSNARRREAVRATLWPALALALLGASCRGTDALRPLPEPIAPPGPVRVPAEWEPARGAVVVFPFAVPDALVQALAEKDTLFVLVAGEDQDALREALKTLEIRRRSYETIACTATEAYPRDFGPLQIVDGDGQLAVLDQIFQGYPIYTFGADRGRTDAPIEFLPDEGGEDEVAQASASHLDLRRYVAPIALTGGNFLVDGAGTAFFTDALVDENLAWHDRATFFDLVERFTGCANLVHLPNVEEVGIQHVDCWLKPLPGGRLLVQEAPADHPASARLEAAVRELADARDANGRPFEILRVPCPVVDREQWGDEAPLAAYTNSLILNQRVYVPLYGVPGDEVALDVWRRALPDHEVLGFLDAKAEGIEDGPVKDWQSYDALHCRTRAIFDAGALAGAASESEPTTAAEPGR</sequence>
<dbReference type="SUPFAM" id="SSF55909">
    <property type="entry name" value="Pentein"/>
    <property type="match status" value="1"/>
</dbReference>
<proteinExistence type="predicted"/>
<reference evidence="2 3" key="1">
    <citation type="submission" date="2019-02" db="EMBL/GenBank/DDBJ databases">
        <title>Deep-cultivation of Planctomycetes and their phenomic and genomic characterization uncovers novel biology.</title>
        <authorList>
            <person name="Wiegand S."/>
            <person name="Jogler M."/>
            <person name="Boedeker C."/>
            <person name="Pinto D."/>
            <person name="Vollmers J."/>
            <person name="Rivas-Marin E."/>
            <person name="Kohn T."/>
            <person name="Peeters S.H."/>
            <person name="Heuer A."/>
            <person name="Rast P."/>
            <person name="Oberbeckmann S."/>
            <person name="Bunk B."/>
            <person name="Jeske O."/>
            <person name="Meyerdierks A."/>
            <person name="Storesund J.E."/>
            <person name="Kallscheuer N."/>
            <person name="Luecker S."/>
            <person name="Lage O.M."/>
            <person name="Pohl T."/>
            <person name="Merkel B.J."/>
            <person name="Hornburger P."/>
            <person name="Mueller R.-W."/>
            <person name="Bruemmer F."/>
            <person name="Labrenz M."/>
            <person name="Spormann A.M."/>
            <person name="Op den Camp H."/>
            <person name="Overmann J."/>
            <person name="Amann R."/>
            <person name="Jetten M.S.M."/>
            <person name="Mascher T."/>
            <person name="Medema M.H."/>
            <person name="Devos D.P."/>
            <person name="Kaster A.-K."/>
            <person name="Ovreas L."/>
            <person name="Rohde M."/>
            <person name="Galperin M.Y."/>
            <person name="Jogler C."/>
        </authorList>
    </citation>
    <scope>NUCLEOTIDE SEQUENCE [LARGE SCALE GENOMIC DNA]</scope>
    <source>
        <strain evidence="2 3">Pla163</strain>
    </source>
</reference>
<evidence type="ECO:0000313" key="2">
    <source>
        <dbReference type="EMBL" id="QDU85588.1"/>
    </source>
</evidence>
<organism evidence="2 3">
    <name type="scientific">Rohdeia mirabilis</name>
    <dbReference type="NCBI Taxonomy" id="2528008"/>
    <lineage>
        <taxon>Bacteria</taxon>
        <taxon>Pseudomonadati</taxon>
        <taxon>Planctomycetota</taxon>
        <taxon>Planctomycetia</taxon>
        <taxon>Planctomycetia incertae sedis</taxon>
        <taxon>Rohdeia</taxon>
    </lineage>
</organism>
<dbReference type="RefSeq" id="WP_145189218.1">
    <property type="nucleotide sequence ID" value="NZ_CP036290.1"/>
</dbReference>
<dbReference type="GO" id="GO:0009446">
    <property type="term" value="P:putrescine biosynthetic process"/>
    <property type="evidence" value="ECO:0007669"/>
    <property type="project" value="InterPro"/>
</dbReference>
<dbReference type="AlphaFoldDB" id="A0A518D283"/>
<accession>A0A518D283</accession>